<name>A0A1C6RHP7_9ACTN</name>
<dbReference type="Gene3D" id="3.90.1200.10">
    <property type="match status" value="1"/>
</dbReference>
<dbReference type="EMBL" id="FMHT01000003">
    <property type="protein sequence ID" value="SCL16714.1"/>
    <property type="molecule type" value="Genomic_DNA"/>
</dbReference>
<dbReference type="Proteomes" id="UP000199699">
    <property type="component" value="Unassembled WGS sequence"/>
</dbReference>
<dbReference type="STRING" id="145857.GA0070616_1094"/>
<dbReference type="InterPro" id="IPR002575">
    <property type="entry name" value="Aminoglycoside_PTrfase"/>
</dbReference>
<reference evidence="2 3" key="1">
    <citation type="submission" date="2016-06" db="EMBL/GenBank/DDBJ databases">
        <authorList>
            <person name="Kjaerup R.B."/>
            <person name="Dalgaard T.S."/>
            <person name="Juul-Madsen H.R."/>
        </authorList>
    </citation>
    <scope>NUCLEOTIDE SEQUENCE [LARGE SCALE GENOMIC DNA]</scope>
    <source>
        <strain evidence="2 3">DSM 43818</strain>
    </source>
</reference>
<organism evidence="2 3">
    <name type="scientific">Micromonospora nigra</name>
    <dbReference type="NCBI Taxonomy" id="145857"/>
    <lineage>
        <taxon>Bacteria</taxon>
        <taxon>Bacillati</taxon>
        <taxon>Actinomycetota</taxon>
        <taxon>Actinomycetes</taxon>
        <taxon>Micromonosporales</taxon>
        <taxon>Micromonosporaceae</taxon>
        <taxon>Micromonospora</taxon>
    </lineage>
</organism>
<keyword evidence="3" id="KW-1185">Reference proteome</keyword>
<protein>
    <submittedName>
        <fullName evidence="2">Phosphotransferase enzyme family protein</fullName>
    </submittedName>
</protein>
<dbReference type="AlphaFoldDB" id="A0A1C6RHP7"/>
<proteinExistence type="predicted"/>
<feature type="domain" description="Aminoglycoside phosphotransferase" evidence="1">
    <location>
        <begin position="48"/>
        <end position="237"/>
    </location>
</feature>
<dbReference type="GO" id="GO:0016740">
    <property type="term" value="F:transferase activity"/>
    <property type="evidence" value="ECO:0007669"/>
    <property type="project" value="UniProtKB-KW"/>
</dbReference>
<evidence type="ECO:0000313" key="3">
    <source>
        <dbReference type="Proteomes" id="UP000199699"/>
    </source>
</evidence>
<sequence length="311" mass="32765">MSGRAVPRIGWAHLPDHVRGAVQGILGDRVVDAVSQPGGWSPGTADRVRTATGRRAFVKAVSPAQNPDSPGMLRAEARIAADLPAHAPTSRLLGTHDDGEWVALVFADVEGRHPVTPWDTDELTTVLDTLAAMAAALTPCPAGRAPTAARALAYDFAGWHRIAADPPADLDPWVVGHLDALRAAADRGAAALDGDTLCHVDIRADNLLLDAAGAVTVVDWPWGCQGPTWLDTALLLVNVRLHGGHDTEALLRSLPLTADVDPDALTGVYAGLAGFFADGARRRAPPGIPTLRAFQQAQADALLSWLAERLR</sequence>
<dbReference type="OrthoDB" id="2570531at2"/>
<evidence type="ECO:0000313" key="2">
    <source>
        <dbReference type="EMBL" id="SCL16714.1"/>
    </source>
</evidence>
<dbReference type="InterPro" id="IPR011009">
    <property type="entry name" value="Kinase-like_dom_sf"/>
</dbReference>
<dbReference type="RefSeq" id="WP_091077180.1">
    <property type="nucleotide sequence ID" value="NZ_FMHT01000003.1"/>
</dbReference>
<dbReference type="SUPFAM" id="SSF56112">
    <property type="entry name" value="Protein kinase-like (PK-like)"/>
    <property type="match status" value="1"/>
</dbReference>
<dbReference type="Gene3D" id="3.30.200.20">
    <property type="entry name" value="Phosphorylase Kinase, domain 1"/>
    <property type="match status" value="1"/>
</dbReference>
<dbReference type="Pfam" id="PF01636">
    <property type="entry name" value="APH"/>
    <property type="match status" value="1"/>
</dbReference>
<keyword evidence="2" id="KW-0808">Transferase</keyword>
<accession>A0A1C6RHP7</accession>
<evidence type="ECO:0000259" key="1">
    <source>
        <dbReference type="Pfam" id="PF01636"/>
    </source>
</evidence>
<gene>
    <name evidence="2" type="ORF">GA0070616_1094</name>
</gene>